<gene>
    <name evidence="1" type="ORF">UT41_C0001G0357</name>
</gene>
<dbReference type="PATRIC" id="fig|1619013.3.peg.370"/>
<comment type="caution">
    <text evidence="1">The sequence shown here is derived from an EMBL/GenBank/DDBJ whole genome shotgun (WGS) entry which is preliminary data.</text>
</comment>
<accession>A0A0G0NBF4</accession>
<dbReference type="EMBL" id="LBWR01000001">
    <property type="protein sequence ID" value="KKR12813.1"/>
    <property type="molecule type" value="Genomic_DNA"/>
</dbReference>
<reference evidence="1 2" key="1">
    <citation type="journal article" date="2015" name="Nature">
        <title>rRNA introns, odd ribosomes, and small enigmatic genomes across a large radiation of phyla.</title>
        <authorList>
            <person name="Brown C.T."/>
            <person name="Hug L.A."/>
            <person name="Thomas B.C."/>
            <person name="Sharon I."/>
            <person name="Castelle C.J."/>
            <person name="Singh A."/>
            <person name="Wilkins M.J."/>
            <person name="Williams K.H."/>
            <person name="Banfield J.F."/>
        </authorList>
    </citation>
    <scope>NUCLEOTIDE SEQUENCE [LARGE SCALE GENOMIC DNA]</scope>
</reference>
<dbReference type="InterPro" id="IPR013879">
    <property type="entry name" value="DUF1761"/>
</dbReference>
<dbReference type="Pfam" id="PF08570">
    <property type="entry name" value="DUF1761"/>
    <property type="match status" value="1"/>
</dbReference>
<evidence type="ECO:0008006" key="3">
    <source>
        <dbReference type="Google" id="ProtNLM"/>
    </source>
</evidence>
<organism evidence="1 2">
    <name type="scientific">Candidatus Wolfebacteria bacterium GW2011_GWC2_39_22</name>
    <dbReference type="NCBI Taxonomy" id="1619013"/>
    <lineage>
        <taxon>Bacteria</taxon>
        <taxon>Candidatus Wolfeibacteriota</taxon>
    </lineage>
</organism>
<dbReference type="AlphaFoldDB" id="A0A0G0NBF4"/>
<sequence length="139" mass="15961">MITINYWAVLVCAILSMVLGFIWYGPLFGKKWLEITGATKLDEIVRREMMKRANKLYVVQFILSLFQVWVLAYYIAGWTDASGLINALWIWAAFIMPTVAGSAMWNNDSAKVSWARFLIQAGYQLVLFVLFGLILGMWH</sequence>
<evidence type="ECO:0000313" key="2">
    <source>
        <dbReference type="Proteomes" id="UP000034665"/>
    </source>
</evidence>
<evidence type="ECO:0000313" key="1">
    <source>
        <dbReference type="EMBL" id="KKR12813.1"/>
    </source>
</evidence>
<protein>
    <recommendedName>
        <fullName evidence="3">DUF1761 domain-containing protein</fullName>
    </recommendedName>
</protein>
<name>A0A0G0NBF4_9BACT</name>
<dbReference type="Proteomes" id="UP000034665">
    <property type="component" value="Unassembled WGS sequence"/>
</dbReference>
<proteinExistence type="predicted"/>
<dbReference type="STRING" id="1619013.UT41_C0001G0357"/>